<feature type="region of interest" description="Disordered" evidence="9">
    <location>
        <begin position="978"/>
        <end position="997"/>
    </location>
</feature>
<evidence type="ECO:0000256" key="5">
    <source>
        <dbReference type="ARBA" id="ARBA00022741"/>
    </source>
</evidence>
<reference evidence="13 14" key="1">
    <citation type="submission" date="2020-11" db="EMBL/GenBank/DDBJ databases">
        <authorList>
            <person name="Kim M.K."/>
        </authorList>
    </citation>
    <scope>NUCLEOTIDE SEQUENCE [LARGE SCALE GENOMIC DNA]</scope>
    <source>
        <strain evidence="13 14">BT662</strain>
    </source>
</reference>
<keyword evidence="8" id="KW-0902">Two-component regulatory system</keyword>
<keyword evidence="6" id="KW-0418">Kinase</keyword>
<evidence type="ECO:0000256" key="9">
    <source>
        <dbReference type="SAM" id="MobiDB-lite"/>
    </source>
</evidence>
<evidence type="ECO:0000256" key="1">
    <source>
        <dbReference type="ARBA" id="ARBA00000085"/>
    </source>
</evidence>
<keyword evidence="11" id="KW-0732">Signal</keyword>
<feature type="transmembrane region" description="Helical" evidence="10">
    <location>
        <begin position="788"/>
        <end position="812"/>
    </location>
</feature>
<proteinExistence type="predicted"/>
<feature type="domain" description="Histidine kinase/HSP90-like ATPase" evidence="12">
    <location>
        <begin position="937"/>
        <end position="1032"/>
    </location>
</feature>
<gene>
    <name evidence="13" type="ORF">I2H31_09340</name>
</gene>
<evidence type="ECO:0000259" key="12">
    <source>
        <dbReference type="SMART" id="SM00387"/>
    </source>
</evidence>
<dbReference type="RefSeq" id="WP_196292756.1">
    <property type="nucleotide sequence ID" value="NZ_JADQDM010000003.1"/>
</dbReference>
<dbReference type="Proteomes" id="UP000618931">
    <property type="component" value="Unassembled WGS sequence"/>
</dbReference>
<dbReference type="EC" id="2.7.13.3" evidence="2"/>
<keyword evidence="4" id="KW-0808">Transferase</keyword>
<keyword evidence="10" id="KW-0472">Membrane</keyword>
<evidence type="ECO:0000313" key="14">
    <source>
        <dbReference type="Proteomes" id="UP000618931"/>
    </source>
</evidence>
<feature type="signal peptide" evidence="11">
    <location>
        <begin position="1"/>
        <end position="35"/>
    </location>
</feature>
<dbReference type="InterPro" id="IPR011110">
    <property type="entry name" value="Reg_prop"/>
</dbReference>
<evidence type="ECO:0000256" key="11">
    <source>
        <dbReference type="SAM" id="SignalP"/>
    </source>
</evidence>
<keyword evidence="7 13" id="KW-0067">ATP-binding</keyword>
<keyword evidence="10" id="KW-1133">Transmembrane helix</keyword>
<dbReference type="Gene3D" id="1.20.5.1930">
    <property type="match status" value="1"/>
</dbReference>
<keyword evidence="10" id="KW-0812">Transmembrane</keyword>
<dbReference type="GO" id="GO:0005524">
    <property type="term" value="F:ATP binding"/>
    <property type="evidence" value="ECO:0007669"/>
    <property type="project" value="UniProtKB-KW"/>
</dbReference>
<organism evidence="13 14">
    <name type="scientific">Hymenobacter ruricola</name>
    <dbReference type="NCBI Taxonomy" id="2791023"/>
    <lineage>
        <taxon>Bacteria</taxon>
        <taxon>Pseudomonadati</taxon>
        <taxon>Bacteroidota</taxon>
        <taxon>Cytophagia</taxon>
        <taxon>Cytophagales</taxon>
        <taxon>Hymenobacteraceae</taxon>
        <taxon>Hymenobacter</taxon>
    </lineage>
</organism>
<dbReference type="SUPFAM" id="SSF63829">
    <property type="entry name" value="Calcium-dependent phosphotriesterase"/>
    <property type="match status" value="2"/>
</dbReference>
<evidence type="ECO:0000256" key="7">
    <source>
        <dbReference type="ARBA" id="ARBA00022840"/>
    </source>
</evidence>
<evidence type="ECO:0000256" key="2">
    <source>
        <dbReference type="ARBA" id="ARBA00012438"/>
    </source>
</evidence>
<protein>
    <recommendedName>
        <fullName evidence="2">histidine kinase</fullName>
        <ecNumber evidence="2">2.7.13.3</ecNumber>
    </recommendedName>
</protein>
<keyword evidence="3" id="KW-0597">Phosphoprotein</keyword>
<dbReference type="SUPFAM" id="SSF55874">
    <property type="entry name" value="ATPase domain of HSP90 chaperone/DNA topoisomerase II/histidine kinase"/>
    <property type="match status" value="1"/>
</dbReference>
<dbReference type="SMART" id="SM00387">
    <property type="entry name" value="HATPase_c"/>
    <property type="match status" value="1"/>
</dbReference>
<comment type="caution">
    <text evidence="13">The sequence shown here is derived from an EMBL/GenBank/DDBJ whole genome shotgun (WGS) entry which is preliminary data.</text>
</comment>
<sequence>MKVVNRRCRHFWRRLAFGLVCGLLLAGLMCSPAQGQPAPDWQADPVLSPLLIQQMVTDAAGLRWVATDEGVYRYDGNELVPLQKLVRQGPRLAVEMVTALAFDRAGRLWLGTASGLARFDPATGLLRAVPLPLRPDERPNVAALLYHPRTHRLWVGYGAGTVAVVDALDPQAPHFPVRRVPETAFYFTAETGGDGVWLASDRPALYQMAPTGAVRRQFRVPSLLLPVPGTQPQRFLGRRGLWVLDAANHLQAICQWPRQLPQLAYAPFATDSTLDAVGQGQWWHVADVRGARPRLFVRPVPGPAPGYLLERDAAGIWWRYARDWRGCYKQRQVRQVVEPVRRAGGAPVGSARLITRLPDGRLFVSTYGGCFTQAADSPQALLRPFRLGKSRGNEPYNGVFDGAVAAPAGGFAVLADELWGVARLDLTTGRVNNLAGGPMQPWRRETIGPPHALALLCDHAGRVWVGGAPGLFRVGSDYASVARVADDQPDWPLHKLDVSGLAEDPATGALWVSTNGGLFWLPPSQPARLQAYGVDAPTGRRLPTDALTCVAVAGPGRVWVGTRDQGLLLVDARRGLLRQLSTGAGLPSHTVTTVLPDRAGNVWAGTYAGLVRYAPGRGQLSVFGEAEGLQNPELNRWSAFADADGTRWFGGVGGVYRVRPNRVPTTAASYPPRLLLTAVGTPAGETEAVRYLPSTVPAPRLTLAAGPQAFVELQLALTEFFAPGLVRYAYRLHHEAEARPTAWLYSPRRLVLRGLAPGNYEVEIRAETAAGQAAANRLRLPLHVEARWWQWPLVWALAASLLVALGYGAYWLRLRRERREAARRAELAANLHDEVGALLTRVSMLAEVLHENHPATEPDPRASRLDTRHALDRLLYNSRAAVQTMRDVVWGIDSRADSVGALLDRMREHLGQTAAAAGLQATFTHADLNEKAGVPASVRQHLYLVFKEAVTNTARHAHAATEIRVHLGRRHGRLVLEVDDDGQGTGGPKSRSSGMGLRNMARRAQAMGATLHTGPHADGRPGYCVRLTLDRV</sequence>
<dbReference type="EMBL" id="JADQDM010000003">
    <property type="protein sequence ID" value="MBF9221308.1"/>
    <property type="molecule type" value="Genomic_DNA"/>
</dbReference>
<dbReference type="InterPro" id="IPR050482">
    <property type="entry name" value="Sensor_HK_TwoCompSys"/>
</dbReference>
<dbReference type="Pfam" id="PF07730">
    <property type="entry name" value="HisKA_3"/>
    <property type="match status" value="1"/>
</dbReference>
<dbReference type="InterPro" id="IPR015943">
    <property type="entry name" value="WD40/YVTN_repeat-like_dom_sf"/>
</dbReference>
<evidence type="ECO:0000256" key="10">
    <source>
        <dbReference type="SAM" id="Phobius"/>
    </source>
</evidence>
<dbReference type="PANTHER" id="PTHR24421:SF10">
    <property type="entry name" value="NITRATE_NITRITE SENSOR PROTEIN NARQ"/>
    <property type="match status" value="1"/>
</dbReference>
<dbReference type="Pfam" id="PF02518">
    <property type="entry name" value="HATPase_c"/>
    <property type="match status" value="1"/>
</dbReference>
<dbReference type="InterPro" id="IPR013783">
    <property type="entry name" value="Ig-like_fold"/>
</dbReference>
<evidence type="ECO:0000256" key="4">
    <source>
        <dbReference type="ARBA" id="ARBA00022679"/>
    </source>
</evidence>
<feature type="chain" id="PRO_5046273767" description="histidine kinase" evidence="11">
    <location>
        <begin position="36"/>
        <end position="1032"/>
    </location>
</feature>
<name>A0ABS0I3K2_9BACT</name>
<dbReference type="Gene3D" id="3.30.565.10">
    <property type="entry name" value="Histidine kinase-like ATPase, C-terminal domain"/>
    <property type="match status" value="1"/>
</dbReference>
<dbReference type="Gene3D" id="2.130.10.10">
    <property type="entry name" value="YVTN repeat-like/Quinoprotein amine dehydrogenase"/>
    <property type="match status" value="2"/>
</dbReference>
<keyword evidence="14" id="KW-1185">Reference proteome</keyword>
<evidence type="ECO:0000313" key="13">
    <source>
        <dbReference type="EMBL" id="MBF9221308.1"/>
    </source>
</evidence>
<dbReference type="CDD" id="cd16917">
    <property type="entry name" value="HATPase_UhpB-NarQ-NarX-like"/>
    <property type="match status" value="1"/>
</dbReference>
<evidence type="ECO:0000256" key="8">
    <source>
        <dbReference type="ARBA" id="ARBA00023012"/>
    </source>
</evidence>
<dbReference type="InterPro" id="IPR011712">
    <property type="entry name" value="Sig_transdc_His_kin_sub3_dim/P"/>
</dbReference>
<dbReference type="InterPro" id="IPR036890">
    <property type="entry name" value="HATPase_C_sf"/>
</dbReference>
<dbReference type="InterPro" id="IPR003594">
    <property type="entry name" value="HATPase_dom"/>
</dbReference>
<dbReference type="Gene3D" id="2.60.40.10">
    <property type="entry name" value="Immunoglobulins"/>
    <property type="match status" value="1"/>
</dbReference>
<accession>A0ABS0I3K2</accession>
<dbReference type="Pfam" id="PF07494">
    <property type="entry name" value="Reg_prop"/>
    <property type="match status" value="1"/>
</dbReference>
<comment type="catalytic activity">
    <reaction evidence="1">
        <text>ATP + protein L-histidine = ADP + protein N-phospho-L-histidine.</text>
        <dbReference type="EC" id="2.7.13.3"/>
    </reaction>
</comment>
<dbReference type="PANTHER" id="PTHR24421">
    <property type="entry name" value="NITRATE/NITRITE SENSOR PROTEIN NARX-RELATED"/>
    <property type="match status" value="1"/>
</dbReference>
<evidence type="ECO:0000256" key="6">
    <source>
        <dbReference type="ARBA" id="ARBA00022777"/>
    </source>
</evidence>
<evidence type="ECO:0000256" key="3">
    <source>
        <dbReference type="ARBA" id="ARBA00022553"/>
    </source>
</evidence>
<keyword evidence="5" id="KW-0547">Nucleotide-binding</keyword>